<evidence type="ECO:0000313" key="10">
    <source>
        <dbReference type="Proteomes" id="UP000028012"/>
    </source>
</evidence>
<feature type="transmembrane region" description="Helical" evidence="7">
    <location>
        <begin position="230"/>
        <end position="252"/>
    </location>
</feature>
<evidence type="ECO:0000256" key="3">
    <source>
        <dbReference type="ARBA" id="ARBA00022475"/>
    </source>
</evidence>
<gene>
    <name evidence="9" type="ORF">GW15_0221280</name>
</gene>
<evidence type="ECO:0000256" key="4">
    <source>
        <dbReference type="ARBA" id="ARBA00022692"/>
    </source>
</evidence>
<dbReference type="STRING" id="325777.GW15_0221280"/>
<feature type="domain" description="Type II secretion system protein GspF" evidence="8">
    <location>
        <begin position="238"/>
        <end position="355"/>
    </location>
</feature>
<proteinExistence type="inferred from homology"/>
<evidence type="ECO:0000256" key="7">
    <source>
        <dbReference type="SAM" id="Phobius"/>
    </source>
</evidence>
<dbReference type="AlphaFoldDB" id="A0A098PUP3"/>
<keyword evidence="6 7" id="KW-0472">Membrane</keyword>
<dbReference type="PANTHER" id="PTHR30012:SF0">
    <property type="entry name" value="TYPE II SECRETION SYSTEM PROTEIN F-RELATED"/>
    <property type="match status" value="1"/>
</dbReference>
<dbReference type="Proteomes" id="UP000028012">
    <property type="component" value="Unassembled WGS sequence"/>
</dbReference>
<dbReference type="GO" id="GO:0005886">
    <property type="term" value="C:plasma membrane"/>
    <property type="evidence" value="ECO:0007669"/>
    <property type="project" value="UniProtKB-SubCell"/>
</dbReference>
<protein>
    <recommendedName>
        <fullName evidence="8">Type II secretion system protein GspF domain-containing protein</fullName>
    </recommendedName>
</protein>
<dbReference type="InterPro" id="IPR003004">
    <property type="entry name" value="GspF/PilC"/>
</dbReference>
<feature type="transmembrane region" description="Helical" evidence="7">
    <location>
        <begin position="183"/>
        <end position="210"/>
    </location>
</feature>
<keyword evidence="5 7" id="KW-1133">Transmembrane helix</keyword>
<name>A0A098PUP3_9XANT</name>
<feature type="transmembrane region" description="Helical" evidence="7">
    <location>
        <begin position="337"/>
        <end position="362"/>
    </location>
</feature>
<dbReference type="RefSeq" id="WP_042825130.1">
    <property type="nucleotide sequence ID" value="NZ_KN173626.1"/>
</dbReference>
<organism evidence="9 10">
    <name type="scientific">Xanthomonas axonopodis pv. vasculorum</name>
    <dbReference type="NCBI Taxonomy" id="325777"/>
    <lineage>
        <taxon>Bacteria</taxon>
        <taxon>Pseudomonadati</taxon>
        <taxon>Pseudomonadota</taxon>
        <taxon>Gammaproteobacteria</taxon>
        <taxon>Lysobacterales</taxon>
        <taxon>Lysobacteraceae</taxon>
        <taxon>Xanthomonas</taxon>
    </lineage>
</organism>
<dbReference type="InterPro" id="IPR018076">
    <property type="entry name" value="T2SS_GspF_dom"/>
</dbReference>
<accession>A0A098PUP3</accession>
<evidence type="ECO:0000256" key="2">
    <source>
        <dbReference type="ARBA" id="ARBA00005745"/>
    </source>
</evidence>
<comment type="caution">
    <text evidence="9">The sequence shown here is derived from an EMBL/GenBank/DDBJ whole genome shotgun (WGS) entry which is preliminary data.</text>
</comment>
<dbReference type="Gene3D" id="1.20.81.30">
    <property type="entry name" value="Type II secretion system (T2SS), domain F"/>
    <property type="match status" value="2"/>
</dbReference>
<reference evidence="9 10" key="1">
    <citation type="submission" date="2014-09" db="EMBL/GenBank/DDBJ databases">
        <title>A draft genome sequence for Xanthomonas axonopodis pv. vasculorum NCPPB 900.</title>
        <authorList>
            <person name="Harrison J."/>
            <person name="Studholme D.J."/>
        </authorList>
    </citation>
    <scope>NUCLEOTIDE SEQUENCE [LARGE SCALE GENOMIC DNA]</scope>
    <source>
        <strain evidence="9 10">NCPPB 900</strain>
    </source>
</reference>
<evidence type="ECO:0000313" key="9">
    <source>
        <dbReference type="EMBL" id="KGE50308.1"/>
    </source>
</evidence>
<evidence type="ECO:0000256" key="1">
    <source>
        <dbReference type="ARBA" id="ARBA00004651"/>
    </source>
</evidence>
<feature type="transmembrane region" description="Helical" evidence="7">
    <location>
        <begin position="140"/>
        <end position="162"/>
    </location>
</feature>
<evidence type="ECO:0000259" key="8">
    <source>
        <dbReference type="Pfam" id="PF00482"/>
    </source>
</evidence>
<comment type="similarity">
    <text evidence="2">Belongs to the GSP F family.</text>
</comment>
<sequence length="365" mass="41087">MALADIWDSLSFDGIKSWVFKCYVKLGFGMTARINFYESLTLSLDNGESVLDTLEQQRAAFDEDGIAVLPAPQLVIINDCIRALTRGDQLADALEEWVGIQEVSLVAAGESSGDLVAGLDRVVESLERRQELQRVLKEALMWPAFIGLGIVSAIFYISLELIPELLRMQPKEAWPAPTQKMITIGLFVVGNWFYMLTAFLIAASWLAWALPNLTGRIRDKFDKLPFFSTYRVFVGTTFLLNVSALLAAGIPLEQALIDMARYANAYLRERIDDTLRGIKTGANFGQALHFTEHDFPDKDTVRNVKTLAEKKGFEVALEKFTKRWLKQNMKLMERSAAILRLIMLLIGAYVIVTMFQGVYGIAQRR</sequence>
<keyword evidence="3" id="KW-1003">Cell membrane</keyword>
<evidence type="ECO:0000256" key="5">
    <source>
        <dbReference type="ARBA" id="ARBA00022989"/>
    </source>
</evidence>
<dbReference type="PANTHER" id="PTHR30012">
    <property type="entry name" value="GENERAL SECRETION PATHWAY PROTEIN"/>
    <property type="match status" value="1"/>
</dbReference>
<dbReference type="EMBL" id="JPHD02000143">
    <property type="protein sequence ID" value="KGE50308.1"/>
    <property type="molecule type" value="Genomic_DNA"/>
</dbReference>
<comment type="subcellular location">
    <subcellularLocation>
        <location evidence="1">Cell membrane</location>
        <topology evidence="1">Multi-pass membrane protein</topology>
    </subcellularLocation>
</comment>
<dbReference type="Pfam" id="PF00482">
    <property type="entry name" value="T2SSF"/>
    <property type="match status" value="2"/>
</dbReference>
<evidence type="ECO:0000256" key="6">
    <source>
        <dbReference type="ARBA" id="ARBA00023136"/>
    </source>
</evidence>
<feature type="domain" description="Type II secretion system protein GspF" evidence="8">
    <location>
        <begin position="75"/>
        <end position="157"/>
    </location>
</feature>
<keyword evidence="4 7" id="KW-0812">Transmembrane</keyword>
<dbReference type="InterPro" id="IPR042094">
    <property type="entry name" value="T2SS_GspF_sf"/>
</dbReference>
<dbReference type="HOGENOM" id="CLU_063664_0_0_6"/>
<dbReference type="eggNOG" id="COG1459">
    <property type="taxonomic scope" value="Bacteria"/>
</dbReference>